<dbReference type="Gene3D" id="3.30.1540.10">
    <property type="entry name" value="formyl-coa transferase, domain 3"/>
    <property type="match status" value="1"/>
</dbReference>
<dbReference type="Proteomes" id="UP001601948">
    <property type="component" value="Unassembled WGS sequence"/>
</dbReference>
<gene>
    <name evidence="3" type="ORF">ACFYV7_36775</name>
</gene>
<dbReference type="InterPro" id="IPR044855">
    <property type="entry name" value="CoA-Trfase_III_dom3_sf"/>
</dbReference>
<dbReference type="InterPro" id="IPR050509">
    <property type="entry name" value="CoA-transferase_III"/>
</dbReference>
<dbReference type="InterPro" id="IPR003673">
    <property type="entry name" value="CoA-Trfase_fam_III"/>
</dbReference>
<evidence type="ECO:0000256" key="1">
    <source>
        <dbReference type="ARBA" id="ARBA00008383"/>
    </source>
</evidence>
<dbReference type="EMBL" id="JBIAPI010000013">
    <property type="protein sequence ID" value="MFF3228399.1"/>
    <property type="molecule type" value="Genomic_DNA"/>
</dbReference>
<accession>A0ABW6R4J8</accession>
<dbReference type="Pfam" id="PF02515">
    <property type="entry name" value="CoA_transf_3"/>
    <property type="match status" value="1"/>
</dbReference>
<dbReference type="InterPro" id="IPR023606">
    <property type="entry name" value="CoA-Trfase_III_dom_1_sf"/>
</dbReference>
<dbReference type="RefSeq" id="WP_387725182.1">
    <property type="nucleotide sequence ID" value="NZ_JBIAPI010000013.1"/>
</dbReference>
<organism evidence="3 4">
    <name type="scientific">Nocardia suismassiliense</name>
    <dbReference type="NCBI Taxonomy" id="2077092"/>
    <lineage>
        <taxon>Bacteria</taxon>
        <taxon>Bacillati</taxon>
        <taxon>Actinomycetota</taxon>
        <taxon>Actinomycetes</taxon>
        <taxon>Mycobacteriales</taxon>
        <taxon>Nocardiaceae</taxon>
        <taxon>Nocardia</taxon>
    </lineage>
</organism>
<dbReference type="PANTHER" id="PTHR48228">
    <property type="entry name" value="SUCCINYL-COA--D-CITRAMALATE COA-TRANSFERASE"/>
    <property type="match status" value="1"/>
</dbReference>
<sequence length="395" mass="42426">MTQPLAGIRVLDVATLFAGPLAGTLLADFGADVIKVEHPKGDPVRSHGAQRDGVGLWWKMLGRGKKSVTLYLGAPQGQEIFRRMVAEADVVIENFRPGTLERWGLGYPELRAVNPRLVLARVTGFGQIGPYARRPGFGTLAEAMSGFAAVTGEADGPPTLPPFGLADGIAALTTAFAIMTALRARDRDGTGQEVDLAIIEPILTLLGPQIIAYDQLGELQPRMGNRSSNNAPRNTYRTADGGWVAVSTSAQSVAERVLWLVGRPDLIDQPWFASGTERARHADELDAAVGGWIGRHSTEEVVRAFEKAEAAVAPIYTAADVLEDPQYRALGSIIALPDAELGTVRMQNILFRLSETPGEIRWTGPPLGAHTDEVLARYGVDANERAELRAAGVIR</sequence>
<evidence type="ECO:0000313" key="3">
    <source>
        <dbReference type="EMBL" id="MFF3228399.1"/>
    </source>
</evidence>
<comment type="caution">
    <text evidence="3">The sequence shown here is derived from an EMBL/GenBank/DDBJ whole genome shotgun (WGS) entry which is preliminary data.</text>
</comment>
<dbReference type="SUPFAM" id="SSF89796">
    <property type="entry name" value="CoA-transferase family III (CaiB/BaiF)"/>
    <property type="match status" value="1"/>
</dbReference>
<proteinExistence type="inferred from homology"/>
<comment type="similarity">
    <text evidence="1">Belongs to the CoA-transferase III family.</text>
</comment>
<protein>
    <submittedName>
        <fullName evidence="3">CaiB/BaiF CoA transferase family protein</fullName>
    </submittedName>
</protein>
<keyword evidence="4" id="KW-1185">Reference proteome</keyword>
<evidence type="ECO:0000313" key="4">
    <source>
        <dbReference type="Proteomes" id="UP001601948"/>
    </source>
</evidence>
<dbReference type="GO" id="GO:0016740">
    <property type="term" value="F:transferase activity"/>
    <property type="evidence" value="ECO:0007669"/>
    <property type="project" value="UniProtKB-KW"/>
</dbReference>
<dbReference type="PANTHER" id="PTHR48228:SF6">
    <property type="entry name" value="L-CARNITINE COA-TRANSFERASE"/>
    <property type="match status" value="1"/>
</dbReference>
<evidence type="ECO:0000256" key="2">
    <source>
        <dbReference type="ARBA" id="ARBA00022679"/>
    </source>
</evidence>
<keyword evidence="2 3" id="KW-0808">Transferase</keyword>
<name>A0ABW6R4J8_9NOCA</name>
<dbReference type="Gene3D" id="3.40.50.10540">
    <property type="entry name" value="Crotonobetainyl-coa:carnitine coa-transferase, domain 1"/>
    <property type="match status" value="1"/>
</dbReference>
<reference evidence="3 4" key="1">
    <citation type="submission" date="2024-10" db="EMBL/GenBank/DDBJ databases">
        <title>The Natural Products Discovery Center: Release of the First 8490 Sequenced Strains for Exploring Actinobacteria Biosynthetic Diversity.</title>
        <authorList>
            <person name="Kalkreuter E."/>
            <person name="Kautsar S.A."/>
            <person name="Yang D."/>
            <person name="Bader C.D."/>
            <person name="Teijaro C.N."/>
            <person name="Fluegel L."/>
            <person name="Davis C.M."/>
            <person name="Simpson J.R."/>
            <person name="Lauterbach L."/>
            <person name="Steele A.D."/>
            <person name="Gui C."/>
            <person name="Meng S."/>
            <person name="Li G."/>
            <person name="Viehrig K."/>
            <person name="Ye F."/>
            <person name="Su P."/>
            <person name="Kiefer A.F."/>
            <person name="Nichols A."/>
            <person name="Cepeda A.J."/>
            <person name="Yan W."/>
            <person name="Fan B."/>
            <person name="Jiang Y."/>
            <person name="Adhikari A."/>
            <person name="Zheng C.-J."/>
            <person name="Schuster L."/>
            <person name="Cowan T.M."/>
            <person name="Smanski M.J."/>
            <person name="Chevrette M.G."/>
            <person name="De Carvalho L.P.S."/>
            <person name="Shen B."/>
        </authorList>
    </citation>
    <scope>NUCLEOTIDE SEQUENCE [LARGE SCALE GENOMIC DNA]</scope>
    <source>
        <strain evidence="3 4">NPDC003040</strain>
    </source>
</reference>